<dbReference type="GO" id="GO:0005739">
    <property type="term" value="C:mitochondrion"/>
    <property type="evidence" value="ECO:0007669"/>
    <property type="project" value="TreeGrafter"/>
</dbReference>
<dbReference type="PANTHER" id="PTHR33642">
    <property type="entry name" value="COX1/OXI3 INTRON 1 PROTEIN-RELATED"/>
    <property type="match status" value="1"/>
</dbReference>
<organism evidence="1 2">
    <name type="scientific">Dichanthelium oligosanthes</name>
    <dbReference type="NCBI Taxonomy" id="888268"/>
    <lineage>
        <taxon>Eukaryota</taxon>
        <taxon>Viridiplantae</taxon>
        <taxon>Streptophyta</taxon>
        <taxon>Embryophyta</taxon>
        <taxon>Tracheophyta</taxon>
        <taxon>Spermatophyta</taxon>
        <taxon>Magnoliopsida</taxon>
        <taxon>Liliopsida</taxon>
        <taxon>Poales</taxon>
        <taxon>Poaceae</taxon>
        <taxon>PACMAD clade</taxon>
        <taxon>Panicoideae</taxon>
        <taxon>Panicodae</taxon>
        <taxon>Paniceae</taxon>
        <taxon>Dichantheliinae</taxon>
        <taxon>Dichanthelium</taxon>
    </lineage>
</organism>
<dbReference type="AlphaFoldDB" id="A0A1E5VAT8"/>
<dbReference type="GO" id="GO:0090615">
    <property type="term" value="P:mitochondrial mRNA processing"/>
    <property type="evidence" value="ECO:0007669"/>
    <property type="project" value="TreeGrafter"/>
</dbReference>
<accession>A0A1E5VAT8</accession>
<dbReference type="OrthoDB" id="1866033at2759"/>
<dbReference type="GO" id="GO:0003964">
    <property type="term" value="F:RNA-directed DNA polymerase activity"/>
    <property type="evidence" value="ECO:0007669"/>
    <property type="project" value="TreeGrafter"/>
</dbReference>
<evidence type="ECO:0000313" key="1">
    <source>
        <dbReference type="EMBL" id="OEL22187.1"/>
    </source>
</evidence>
<proteinExistence type="predicted"/>
<keyword evidence="2" id="KW-1185">Reference proteome</keyword>
<protein>
    <submittedName>
        <fullName evidence="1">Uncharacterized protein</fullName>
    </submittedName>
</protein>
<dbReference type="PANTHER" id="PTHR33642:SF3">
    <property type="entry name" value="NUCLEAR INTRON MATURASE 4, MITOCHONDRIAL"/>
    <property type="match status" value="1"/>
</dbReference>
<dbReference type="EMBL" id="LWDX02046090">
    <property type="protein sequence ID" value="OEL22187.1"/>
    <property type="molecule type" value="Genomic_DNA"/>
</dbReference>
<comment type="caution">
    <text evidence="1">The sequence shown here is derived from an EMBL/GenBank/DDBJ whole genome shotgun (WGS) entry which is preliminary data.</text>
</comment>
<sequence length="68" mass="7606">MGCQSVSPSMYVLHVKEKQRFPGWRTGFSSSIHGSLDGRRIGLCTQHIKDLYLGHISLQSVDFGSLVR</sequence>
<dbReference type="Proteomes" id="UP000095767">
    <property type="component" value="Unassembled WGS sequence"/>
</dbReference>
<gene>
    <name evidence="1" type="ORF">BAE44_0016797</name>
</gene>
<dbReference type="GO" id="GO:0006315">
    <property type="term" value="P:homing of group II introns"/>
    <property type="evidence" value="ECO:0007669"/>
    <property type="project" value="TreeGrafter"/>
</dbReference>
<evidence type="ECO:0000313" key="2">
    <source>
        <dbReference type="Proteomes" id="UP000095767"/>
    </source>
</evidence>
<reference evidence="1 2" key="1">
    <citation type="submission" date="2016-09" db="EMBL/GenBank/DDBJ databases">
        <title>The draft genome of Dichanthelium oligosanthes: A C3 panicoid grass species.</title>
        <authorList>
            <person name="Studer A.J."/>
            <person name="Schnable J.C."/>
            <person name="Brutnell T.P."/>
        </authorList>
    </citation>
    <scope>NUCLEOTIDE SEQUENCE [LARGE SCALE GENOMIC DNA]</scope>
    <source>
        <strain evidence="2">cv. Kellogg 1175</strain>
        <tissue evidence="1">Leaf</tissue>
    </source>
</reference>
<dbReference type="STRING" id="888268.A0A1E5VAT8"/>
<name>A0A1E5VAT8_9POAL</name>